<dbReference type="Proteomes" id="UP000321303">
    <property type="component" value="Unassembled WGS sequence"/>
</dbReference>
<sequence length="80" mass="9042">MTTNHFSPECPDCGSRLKRLPATRRDTAHVHCMDCGHDFGRLEYLVERYRLELETLEAKLGLPPEGAEETQASAPQQRSS</sequence>
<comment type="caution">
    <text evidence="2">The sequence shown here is derived from an EMBL/GenBank/DDBJ whole genome shotgun (WGS) entry which is preliminary data.</text>
</comment>
<feature type="region of interest" description="Disordered" evidence="1">
    <location>
        <begin position="60"/>
        <end position="80"/>
    </location>
</feature>
<proteinExistence type="predicted"/>
<feature type="compositionally biased region" description="Polar residues" evidence="1">
    <location>
        <begin position="70"/>
        <end position="80"/>
    </location>
</feature>
<name>A0A511UPZ7_9GAMM</name>
<dbReference type="RefSeq" id="WP_146875601.1">
    <property type="nucleotide sequence ID" value="NZ_BJXV01000012.1"/>
</dbReference>
<dbReference type="OrthoDB" id="6168970at2"/>
<dbReference type="AlphaFoldDB" id="A0A511UPZ7"/>
<evidence type="ECO:0000256" key="1">
    <source>
        <dbReference type="SAM" id="MobiDB-lite"/>
    </source>
</evidence>
<gene>
    <name evidence="2" type="ORF">HVA01_23250</name>
</gene>
<accession>A0A511UPZ7</accession>
<evidence type="ECO:0000313" key="3">
    <source>
        <dbReference type="Proteomes" id="UP000321303"/>
    </source>
</evidence>
<organism evidence="2 3">
    <name type="scientific">Halovibrio variabilis</name>
    <dbReference type="NCBI Taxonomy" id="31910"/>
    <lineage>
        <taxon>Bacteria</taxon>
        <taxon>Pseudomonadati</taxon>
        <taxon>Pseudomonadota</taxon>
        <taxon>Gammaproteobacteria</taxon>
        <taxon>Oceanospirillales</taxon>
        <taxon>Halomonadaceae</taxon>
        <taxon>Halovibrio</taxon>
    </lineage>
</organism>
<keyword evidence="3" id="KW-1185">Reference proteome</keyword>
<reference evidence="2 3" key="1">
    <citation type="submission" date="2019-07" db="EMBL/GenBank/DDBJ databases">
        <title>Whole genome shotgun sequence of Halomonas variabilis NBRC 102410.</title>
        <authorList>
            <person name="Hosoyama A."/>
            <person name="Uohara A."/>
            <person name="Ohji S."/>
            <person name="Ichikawa N."/>
        </authorList>
    </citation>
    <scope>NUCLEOTIDE SEQUENCE [LARGE SCALE GENOMIC DNA]</scope>
    <source>
        <strain evidence="2 3">NBRC 102410</strain>
    </source>
</reference>
<dbReference type="EMBL" id="BJXV01000012">
    <property type="protein sequence ID" value="GEN28679.1"/>
    <property type="molecule type" value="Genomic_DNA"/>
</dbReference>
<evidence type="ECO:0000313" key="2">
    <source>
        <dbReference type="EMBL" id="GEN28679.1"/>
    </source>
</evidence>
<protein>
    <submittedName>
        <fullName evidence="2">Uncharacterized protein</fullName>
    </submittedName>
</protein>